<dbReference type="STRING" id="1802758.A3A96_01145"/>
<dbReference type="EMBL" id="MHWB01000004">
    <property type="protein sequence ID" value="OHB02462.1"/>
    <property type="molecule type" value="Genomic_DNA"/>
</dbReference>
<protein>
    <submittedName>
        <fullName evidence="1">Uncharacterized protein</fullName>
    </submittedName>
</protein>
<organism evidence="1 2">
    <name type="scientific">Candidatus Zambryskibacteria bacterium RIFCSPLOWO2_01_FULL_39_39</name>
    <dbReference type="NCBI Taxonomy" id="1802758"/>
    <lineage>
        <taxon>Bacteria</taxon>
        <taxon>Candidatus Zambryskiibacteriota</taxon>
    </lineage>
</organism>
<comment type="caution">
    <text evidence="1">The sequence shown here is derived from an EMBL/GenBank/DDBJ whole genome shotgun (WGS) entry which is preliminary data.</text>
</comment>
<name>A0A1G2U0U9_9BACT</name>
<proteinExistence type="predicted"/>
<reference evidence="1 2" key="1">
    <citation type="journal article" date="2016" name="Nat. Commun.">
        <title>Thousands of microbial genomes shed light on interconnected biogeochemical processes in an aquifer system.</title>
        <authorList>
            <person name="Anantharaman K."/>
            <person name="Brown C.T."/>
            <person name="Hug L.A."/>
            <person name="Sharon I."/>
            <person name="Castelle C.J."/>
            <person name="Probst A.J."/>
            <person name="Thomas B.C."/>
            <person name="Singh A."/>
            <person name="Wilkins M.J."/>
            <person name="Karaoz U."/>
            <person name="Brodie E.L."/>
            <person name="Williams K.H."/>
            <person name="Hubbard S.S."/>
            <person name="Banfield J.F."/>
        </authorList>
    </citation>
    <scope>NUCLEOTIDE SEQUENCE [LARGE SCALE GENOMIC DNA]</scope>
</reference>
<dbReference type="AlphaFoldDB" id="A0A1G2U0U9"/>
<dbReference type="Proteomes" id="UP000177707">
    <property type="component" value="Unassembled WGS sequence"/>
</dbReference>
<gene>
    <name evidence="1" type="ORF">A3A96_01145</name>
</gene>
<sequence length="218" mass="25354">MSTRGFDFEREIFNCRSSGEDLKERYKGEEADFGSDVLTIIEESRTKHPDKHPDCNKGRSLYYHVEVELNKLGVESSGLIFLPTVDTKADAKHQTDGLFFLPRLFPYLVTIDAFSIGFRELVSLRDFWISKFEGEVYSEVQFQSDLFRFKSGLAKWQKDNKKSSEEGAPLFVPLDFREYVVSIRPENHFVLTPPHVGTCRRRREFANMVARYFAKVSR</sequence>
<evidence type="ECO:0000313" key="2">
    <source>
        <dbReference type="Proteomes" id="UP000177707"/>
    </source>
</evidence>
<accession>A0A1G2U0U9</accession>
<evidence type="ECO:0000313" key="1">
    <source>
        <dbReference type="EMBL" id="OHB02462.1"/>
    </source>
</evidence>